<proteinExistence type="predicted"/>
<keyword evidence="2" id="KW-1185">Reference proteome</keyword>
<dbReference type="EMBL" id="BSXV01001139">
    <property type="protein sequence ID" value="GME91894.1"/>
    <property type="molecule type" value="Genomic_DNA"/>
</dbReference>
<organism evidence="1 2">
    <name type="scientific">Candida boidinii</name>
    <name type="common">Yeast</name>
    <dbReference type="NCBI Taxonomy" id="5477"/>
    <lineage>
        <taxon>Eukaryota</taxon>
        <taxon>Fungi</taxon>
        <taxon>Dikarya</taxon>
        <taxon>Ascomycota</taxon>
        <taxon>Saccharomycotina</taxon>
        <taxon>Pichiomycetes</taxon>
        <taxon>Pichiales</taxon>
        <taxon>Pichiaceae</taxon>
        <taxon>Ogataea</taxon>
        <taxon>Ogataea/Candida clade</taxon>
    </lineage>
</organism>
<comment type="caution">
    <text evidence="1">The sequence shown here is derived from an EMBL/GenBank/DDBJ whole genome shotgun (WGS) entry which is preliminary data.</text>
</comment>
<name>A0ACB5TNW3_CANBO</name>
<sequence length="197" mass="22981">MRAIHPNIIRNAVNLPSELGIDKQRLVFQVQFKFRKSKSILNSITCQDAIKDAITLNQQIVNCFSKNHEASLQELKIFTGQLKKSEIRSKLESLESDNESTICSADLLINDLIKSEKPNHHANLEEIETNRQKTRLKGWISYYIKNRQKNGLLPYKSKLDSKYIEEIVKPQVLYDRQIRQMKKLREKFGKPSTARRI</sequence>
<evidence type="ECO:0000313" key="1">
    <source>
        <dbReference type="EMBL" id="GME91894.1"/>
    </source>
</evidence>
<dbReference type="Proteomes" id="UP001165101">
    <property type="component" value="Unassembled WGS sequence"/>
</dbReference>
<protein>
    <submittedName>
        <fullName evidence="1">Unnamed protein product</fullName>
    </submittedName>
</protein>
<reference evidence="1" key="1">
    <citation type="submission" date="2023-04" db="EMBL/GenBank/DDBJ databases">
        <title>Candida boidinii NBRC 1967.</title>
        <authorList>
            <person name="Ichikawa N."/>
            <person name="Sato H."/>
            <person name="Tonouchi N."/>
        </authorList>
    </citation>
    <scope>NUCLEOTIDE SEQUENCE</scope>
    <source>
        <strain evidence="1">NBRC 1967</strain>
    </source>
</reference>
<accession>A0ACB5TNW3</accession>
<evidence type="ECO:0000313" key="2">
    <source>
        <dbReference type="Proteomes" id="UP001165101"/>
    </source>
</evidence>
<gene>
    <name evidence="1" type="ORF">Cboi01_000249400</name>
</gene>